<keyword evidence="7" id="KW-0967">Endosome</keyword>
<keyword evidence="9" id="KW-0067">ATP-binding</keyword>
<dbReference type="FunCoup" id="Q54ST5">
    <property type="interactions" value="486"/>
</dbReference>
<dbReference type="InParanoid" id="Q54ST5"/>
<dbReference type="GO" id="GO:0010008">
    <property type="term" value="C:endosome membrane"/>
    <property type="evidence" value="ECO:0007669"/>
    <property type="project" value="UniProtKB-SubCell"/>
</dbReference>
<feature type="domain" description="Dynamin-type G" evidence="13">
    <location>
        <begin position="53"/>
        <end position="291"/>
    </location>
</feature>
<dbReference type="PROSITE" id="PS51718">
    <property type="entry name" value="G_DYNAMIN_2"/>
    <property type="match status" value="1"/>
</dbReference>
<dbReference type="GO" id="GO:0005524">
    <property type="term" value="F:ATP binding"/>
    <property type="evidence" value="ECO:0007669"/>
    <property type="project" value="UniProtKB-KW"/>
</dbReference>
<keyword evidence="8" id="KW-0106">Calcium</keyword>
<evidence type="ECO:0000259" key="11">
    <source>
        <dbReference type="PROSITE" id="PS50031"/>
    </source>
</evidence>
<evidence type="ECO:0000259" key="13">
    <source>
        <dbReference type="PROSITE" id="PS51718"/>
    </source>
</evidence>
<dbReference type="SMR" id="Q54ST5"/>
<evidence type="ECO:0000313" key="15">
    <source>
        <dbReference type="Proteomes" id="UP000002195"/>
    </source>
</evidence>
<dbReference type="Gene3D" id="1.10.268.20">
    <property type="match status" value="1"/>
</dbReference>
<dbReference type="InterPro" id="IPR002048">
    <property type="entry name" value="EF_hand_dom"/>
</dbReference>
<dbReference type="SMART" id="SM00027">
    <property type="entry name" value="EH"/>
    <property type="match status" value="1"/>
</dbReference>
<dbReference type="OMA" id="LMIGQYS"/>
<dbReference type="Proteomes" id="UP000002195">
    <property type="component" value="Unassembled WGS sequence"/>
</dbReference>
<dbReference type="GO" id="GO:0032009">
    <property type="term" value="C:early phagosome"/>
    <property type="evidence" value="ECO:0000314"/>
    <property type="project" value="dictyBase"/>
</dbReference>
<dbReference type="Pfam" id="PF16880">
    <property type="entry name" value="EHD_N"/>
    <property type="match status" value="1"/>
</dbReference>
<evidence type="ECO:0000256" key="5">
    <source>
        <dbReference type="ARBA" id="ARBA00022723"/>
    </source>
</evidence>
<dbReference type="InterPro" id="IPR011992">
    <property type="entry name" value="EF-hand-dom_pair"/>
</dbReference>
<dbReference type="GO" id="GO:1905162">
    <property type="term" value="P:regulation of phagosome maturation"/>
    <property type="evidence" value="ECO:0000315"/>
    <property type="project" value="dictyBase"/>
</dbReference>
<dbReference type="CDD" id="cd00052">
    <property type="entry name" value="EH"/>
    <property type="match status" value="1"/>
</dbReference>
<evidence type="ECO:0000256" key="2">
    <source>
        <dbReference type="ARBA" id="ARBA00004413"/>
    </source>
</evidence>
<dbReference type="PaxDb" id="44689-DDB0205282"/>
<dbReference type="InterPro" id="IPR018247">
    <property type="entry name" value="EF_Hand_1_Ca_BS"/>
</dbReference>
<name>Q54ST5_DICDI</name>
<evidence type="ECO:0000256" key="10">
    <source>
        <dbReference type="ARBA" id="ARBA00023136"/>
    </source>
</evidence>
<dbReference type="PROSITE" id="PS50031">
    <property type="entry name" value="EH"/>
    <property type="match status" value="1"/>
</dbReference>
<dbReference type="GO" id="GO:1901981">
    <property type="term" value="F:phosphatidylinositol phosphate binding"/>
    <property type="evidence" value="ECO:0000314"/>
    <property type="project" value="dictyBase"/>
</dbReference>
<dbReference type="GeneID" id="8623476"/>
<evidence type="ECO:0000259" key="12">
    <source>
        <dbReference type="PROSITE" id="PS50222"/>
    </source>
</evidence>
<dbReference type="eggNOG" id="KOG1954">
    <property type="taxonomic scope" value="Eukaryota"/>
</dbReference>
<evidence type="ECO:0000256" key="1">
    <source>
        <dbReference type="ARBA" id="ARBA00004125"/>
    </source>
</evidence>
<dbReference type="PhylomeDB" id="Q54ST5"/>
<dbReference type="Pfam" id="PF00350">
    <property type="entry name" value="Dynamin_N"/>
    <property type="match status" value="1"/>
</dbReference>
<evidence type="ECO:0000313" key="14">
    <source>
        <dbReference type="EMBL" id="EAL66322.1"/>
    </source>
</evidence>
<evidence type="ECO:0000256" key="9">
    <source>
        <dbReference type="ARBA" id="ARBA00022840"/>
    </source>
</evidence>
<comment type="caution">
    <text evidence="14">The sequence shown here is derived from an EMBL/GenBank/DDBJ whole genome shotgun (WGS) entry which is preliminary data.</text>
</comment>
<dbReference type="GO" id="GO:0055037">
    <property type="term" value="C:recycling endosome"/>
    <property type="evidence" value="ECO:0000314"/>
    <property type="project" value="dictyBase"/>
</dbReference>
<dbReference type="GO" id="GO:0007032">
    <property type="term" value="P:endosome organization"/>
    <property type="evidence" value="ECO:0000315"/>
    <property type="project" value="dictyBase"/>
</dbReference>
<dbReference type="HOGENOM" id="CLU_017595_1_1_1"/>
<reference evidence="14 15" key="1">
    <citation type="journal article" date="2005" name="Nature">
        <title>The genome of the social amoeba Dictyostelium discoideum.</title>
        <authorList>
            <consortium name="The Dictyostelium discoideum Sequencing Consortium"/>
            <person name="Eichinger L."/>
            <person name="Pachebat J.A."/>
            <person name="Glockner G."/>
            <person name="Rajandream M.A."/>
            <person name="Sucgang R."/>
            <person name="Berriman M."/>
            <person name="Song J."/>
            <person name="Olsen R."/>
            <person name="Szafranski K."/>
            <person name="Xu Q."/>
            <person name="Tunggal B."/>
            <person name="Kummerfeld S."/>
            <person name="Madera M."/>
            <person name="Konfortov B.A."/>
            <person name="Rivero F."/>
            <person name="Bankier A.T."/>
            <person name="Lehmann R."/>
            <person name="Hamlin N."/>
            <person name="Davies R."/>
            <person name="Gaudet P."/>
            <person name="Fey P."/>
            <person name="Pilcher K."/>
            <person name="Chen G."/>
            <person name="Saunders D."/>
            <person name="Sodergren E."/>
            <person name="Davis P."/>
            <person name="Kerhornou A."/>
            <person name="Nie X."/>
            <person name="Hall N."/>
            <person name="Anjard C."/>
            <person name="Hemphill L."/>
            <person name="Bason N."/>
            <person name="Farbrother P."/>
            <person name="Desany B."/>
            <person name="Just E."/>
            <person name="Morio T."/>
            <person name="Rost R."/>
            <person name="Churcher C."/>
            <person name="Cooper J."/>
            <person name="Haydock S."/>
            <person name="van Driessche N."/>
            <person name="Cronin A."/>
            <person name="Goodhead I."/>
            <person name="Muzny D."/>
            <person name="Mourier T."/>
            <person name="Pain A."/>
            <person name="Lu M."/>
            <person name="Harper D."/>
            <person name="Lindsay R."/>
            <person name="Hauser H."/>
            <person name="James K."/>
            <person name="Quiles M."/>
            <person name="Madan Babu M."/>
            <person name="Saito T."/>
            <person name="Buchrieser C."/>
            <person name="Wardroper A."/>
            <person name="Felder M."/>
            <person name="Thangavelu M."/>
            <person name="Johnson D."/>
            <person name="Knights A."/>
            <person name="Loulseged H."/>
            <person name="Mungall K."/>
            <person name="Oliver K."/>
            <person name="Price C."/>
            <person name="Quail M.A."/>
            <person name="Urushihara H."/>
            <person name="Hernandez J."/>
            <person name="Rabbinowitsch E."/>
            <person name="Steffen D."/>
            <person name="Sanders M."/>
            <person name="Ma J."/>
            <person name="Kohara Y."/>
            <person name="Sharp S."/>
            <person name="Simmonds M."/>
            <person name="Spiegler S."/>
            <person name="Tivey A."/>
            <person name="Sugano S."/>
            <person name="White B."/>
            <person name="Walker D."/>
            <person name="Woodward J."/>
            <person name="Winckler T."/>
            <person name="Tanaka Y."/>
            <person name="Shaulsky G."/>
            <person name="Schleicher M."/>
            <person name="Weinstock G."/>
            <person name="Rosenthal A."/>
            <person name="Cox E.C."/>
            <person name="Chisholm R.L."/>
            <person name="Gibbs R."/>
            <person name="Loomis W.F."/>
            <person name="Platzer M."/>
            <person name="Kay R.R."/>
            <person name="Williams J."/>
            <person name="Dear P.H."/>
            <person name="Noegel A.A."/>
            <person name="Barrell B."/>
            <person name="Kuspa A."/>
        </authorList>
    </citation>
    <scope>NUCLEOTIDE SEQUENCE [LARGE SCALE GENOMIC DNA]</scope>
    <source>
        <strain evidence="14 15">AX4</strain>
    </source>
</reference>
<protein>
    <submittedName>
        <fullName evidence="14">Uncharacterized protein</fullName>
    </submittedName>
</protein>
<dbReference type="dictyBase" id="DDB_G0282233">
    <property type="gene designation" value="ehd"/>
</dbReference>
<dbReference type="VEuPathDB" id="AmoebaDB:DDB_G0282233"/>
<keyword evidence="6" id="KW-0547">Nucleotide-binding</keyword>
<evidence type="ECO:0000256" key="7">
    <source>
        <dbReference type="ARBA" id="ARBA00022753"/>
    </source>
</evidence>
<dbReference type="InterPro" id="IPR045063">
    <property type="entry name" value="Dynamin_N"/>
</dbReference>
<dbReference type="GO" id="GO:0005764">
    <property type="term" value="C:lysosome"/>
    <property type="evidence" value="ECO:0000314"/>
    <property type="project" value="dictyBase"/>
</dbReference>
<keyword evidence="5" id="KW-0479">Metal-binding</keyword>
<feature type="domain" description="EH" evidence="11">
    <location>
        <begin position="435"/>
        <end position="523"/>
    </location>
</feature>
<dbReference type="InterPro" id="IPR031692">
    <property type="entry name" value="EHD_N"/>
</dbReference>
<dbReference type="GO" id="GO:0005737">
    <property type="term" value="C:cytoplasm"/>
    <property type="evidence" value="ECO:0000318"/>
    <property type="project" value="GO_Central"/>
</dbReference>
<dbReference type="InterPro" id="IPR027417">
    <property type="entry name" value="P-loop_NTPase"/>
</dbReference>
<organism evidence="14 15">
    <name type="scientific">Dictyostelium discoideum</name>
    <name type="common">Social amoeba</name>
    <dbReference type="NCBI Taxonomy" id="44689"/>
    <lineage>
        <taxon>Eukaryota</taxon>
        <taxon>Amoebozoa</taxon>
        <taxon>Evosea</taxon>
        <taxon>Eumycetozoa</taxon>
        <taxon>Dictyostelia</taxon>
        <taxon>Dictyosteliales</taxon>
        <taxon>Dictyosteliaceae</taxon>
        <taxon>Dictyostelium</taxon>
    </lineage>
</organism>
<evidence type="ECO:0000256" key="6">
    <source>
        <dbReference type="ARBA" id="ARBA00022741"/>
    </source>
</evidence>
<keyword evidence="4" id="KW-0597">Phosphoprotein</keyword>
<dbReference type="Gene3D" id="3.40.50.300">
    <property type="entry name" value="P-loop containing nucleotide triphosphate hydrolases"/>
    <property type="match status" value="1"/>
</dbReference>
<keyword evidence="15" id="KW-1185">Reference proteome</keyword>
<evidence type="ECO:0000256" key="8">
    <source>
        <dbReference type="ARBA" id="ARBA00022837"/>
    </source>
</evidence>
<dbReference type="PROSITE" id="PS00018">
    <property type="entry name" value="EF_HAND_1"/>
    <property type="match status" value="1"/>
</dbReference>
<dbReference type="CDD" id="cd09913">
    <property type="entry name" value="EHD"/>
    <property type="match status" value="1"/>
</dbReference>
<proteinExistence type="predicted"/>
<accession>Q54ST5</accession>
<evidence type="ECO:0000256" key="3">
    <source>
        <dbReference type="ARBA" id="ARBA00022475"/>
    </source>
</evidence>
<dbReference type="SUPFAM" id="SSF52540">
    <property type="entry name" value="P-loop containing nucleoside triphosphate hydrolases"/>
    <property type="match status" value="1"/>
</dbReference>
<dbReference type="AlphaFoldDB" id="Q54ST5"/>
<dbReference type="Gene3D" id="1.10.238.10">
    <property type="entry name" value="EF-hand"/>
    <property type="match status" value="1"/>
</dbReference>
<dbReference type="STRING" id="44689.Q54ST5"/>
<dbReference type="GO" id="GO:0005509">
    <property type="term" value="F:calcium ion binding"/>
    <property type="evidence" value="ECO:0007669"/>
    <property type="project" value="InterPro"/>
</dbReference>
<dbReference type="Pfam" id="PF12763">
    <property type="entry name" value="EH"/>
    <property type="match status" value="1"/>
</dbReference>
<dbReference type="SUPFAM" id="SSF47473">
    <property type="entry name" value="EF-hand"/>
    <property type="match status" value="1"/>
</dbReference>
<gene>
    <name evidence="14" type="ORF">DDB_G0282233</name>
</gene>
<dbReference type="GO" id="GO:0005525">
    <property type="term" value="F:GTP binding"/>
    <property type="evidence" value="ECO:0007669"/>
    <property type="project" value="InterPro"/>
</dbReference>
<dbReference type="GO" id="GO:0006897">
    <property type="term" value="P:endocytosis"/>
    <property type="evidence" value="ECO:0000318"/>
    <property type="project" value="GO_Central"/>
</dbReference>
<sequence>MKKLNVQEQKETDKLFATSTDALKSLYSSKIKPLEQLTKFGDFFSPTLTDADIAAKPMILLLGQYSTGKTSFINYLLEKPFVGSNVAVEPSTDRFNAVMHGTDDRILPGNIVCVQSQDFPFKGLEKFGNGFMGRFQCSLSNAPILEKVSFIDTPGVLNIITHGGNEGKKVGRSYDFPQIVEWFAERSDMILLLFDAHKLDISDEYREAITKLKGHDEKIRIVLNKADNINAQQLLRVYGGLMWSLGRVITTPEVKKVTIGSFWSGPLQNKETENLLYSEMVDLIKDILLLPKNGAIRKVNDLVKRSRLVKVHALILNHLRSEMPVFGKEKKQAELIANLDKEFQKISLISRIPMGDFPDVDHYRTVLKVHDFTKFPKINEKMLAQLNEVLAVDFPNLLSRFPIDGTHKPSAYELNPFALDEVDENVRWTLFENVDISAFAPLFNSLNPMDGKIQGQVAKGPLFQSGLPNNVLAHIWRLSDVDRDGKMDIEEFALAMHLVNVKLKGYELPETLPTTLIPFSKRGGMFGSNPNSSSYQTILSQPQQQQQQYQQQFINNYEQQQQQQQQQQ</sequence>
<dbReference type="InterPro" id="IPR030381">
    <property type="entry name" value="G_DYNAMIN_dom"/>
</dbReference>
<feature type="domain" description="EF-hand" evidence="12">
    <location>
        <begin position="467"/>
        <end position="502"/>
    </location>
</feature>
<comment type="subcellular location">
    <subcellularLocation>
        <location evidence="2">Cell membrane</location>
        <topology evidence="2">Peripheral membrane protein</topology>
        <orientation evidence="2">Cytoplasmic side</orientation>
    </subcellularLocation>
    <subcellularLocation>
        <location evidence="1">Endosome membrane</location>
        <topology evidence="1">Peripheral membrane protein</topology>
        <orientation evidence="1">Cytoplasmic side</orientation>
    </subcellularLocation>
</comment>
<dbReference type="GO" id="GO:0030674">
    <property type="term" value="F:protein-macromolecule adaptor activity"/>
    <property type="evidence" value="ECO:0000318"/>
    <property type="project" value="GO_Central"/>
</dbReference>
<dbReference type="PANTHER" id="PTHR11216">
    <property type="entry name" value="EH DOMAIN"/>
    <property type="match status" value="1"/>
</dbReference>
<dbReference type="KEGG" id="ddi:DDB_G0282233"/>
<dbReference type="InterPro" id="IPR000261">
    <property type="entry name" value="EH_dom"/>
</dbReference>
<dbReference type="PROSITE" id="PS50222">
    <property type="entry name" value="EF_HAND_2"/>
    <property type="match status" value="1"/>
</dbReference>
<dbReference type="GO" id="GO:0005886">
    <property type="term" value="C:plasma membrane"/>
    <property type="evidence" value="ECO:0000318"/>
    <property type="project" value="GO_Central"/>
</dbReference>
<keyword evidence="3" id="KW-1003">Cell membrane</keyword>
<evidence type="ECO:0000256" key="4">
    <source>
        <dbReference type="ARBA" id="ARBA00022553"/>
    </source>
</evidence>
<dbReference type="PANTHER" id="PTHR11216:SF31">
    <property type="entry name" value="AT21416P"/>
    <property type="match status" value="1"/>
</dbReference>
<dbReference type="InterPro" id="IPR040990">
    <property type="entry name" value="DUF5600"/>
</dbReference>
<dbReference type="EMBL" id="AAFI02000046">
    <property type="protein sequence ID" value="EAL66322.1"/>
    <property type="molecule type" value="Genomic_DNA"/>
</dbReference>
<dbReference type="Pfam" id="PF18150">
    <property type="entry name" value="DUF5600"/>
    <property type="match status" value="1"/>
</dbReference>
<dbReference type="GO" id="GO:0016197">
    <property type="term" value="P:endosomal transport"/>
    <property type="evidence" value="ECO:0000318"/>
    <property type="project" value="GO_Central"/>
</dbReference>
<keyword evidence="10" id="KW-0472">Membrane</keyword>
<dbReference type="RefSeq" id="XP_640300.1">
    <property type="nucleotide sequence ID" value="XM_635208.1"/>
</dbReference>